<gene>
    <name evidence="2" type="ORF">SAMN05192558_11512</name>
</gene>
<feature type="signal peptide" evidence="1">
    <location>
        <begin position="1"/>
        <end position="23"/>
    </location>
</feature>
<evidence type="ECO:0008006" key="4">
    <source>
        <dbReference type="Google" id="ProtNLM"/>
    </source>
</evidence>
<protein>
    <recommendedName>
        <fullName evidence="4">Secreted protein</fullName>
    </recommendedName>
</protein>
<evidence type="ECO:0000313" key="3">
    <source>
        <dbReference type="Proteomes" id="UP000199651"/>
    </source>
</evidence>
<dbReference type="AlphaFoldDB" id="A0A1H0VQ39"/>
<dbReference type="OrthoDB" id="5186087at2"/>
<name>A0A1H0VQ39_9PSEU</name>
<reference evidence="3" key="1">
    <citation type="submission" date="2016-10" db="EMBL/GenBank/DDBJ databases">
        <authorList>
            <person name="Varghese N."/>
            <person name="Submissions S."/>
        </authorList>
    </citation>
    <scope>NUCLEOTIDE SEQUENCE [LARGE SCALE GENOMIC DNA]</scope>
    <source>
        <strain evidence="3">IBRC-M 10655</strain>
    </source>
</reference>
<evidence type="ECO:0000256" key="1">
    <source>
        <dbReference type="SAM" id="SignalP"/>
    </source>
</evidence>
<dbReference type="EMBL" id="FNJB01000015">
    <property type="protein sequence ID" value="SDP80381.1"/>
    <property type="molecule type" value="Genomic_DNA"/>
</dbReference>
<evidence type="ECO:0000313" key="2">
    <source>
        <dbReference type="EMBL" id="SDP80381.1"/>
    </source>
</evidence>
<keyword evidence="1" id="KW-0732">Signal</keyword>
<proteinExistence type="predicted"/>
<dbReference type="Proteomes" id="UP000199651">
    <property type="component" value="Unassembled WGS sequence"/>
</dbReference>
<dbReference type="RefSeq" id="WP_091383202.1">
    <property type="nucleotide sequence ID" value="NZ_FNDV01000004.1"/>
</dbReference>
<feature type="chain" id="PRO_5039069881" description="Secreted protein" evidence="1">
    <location>
        <begin position="24"/>
        <end position="126"/>
    </location>
</feature>
<sequence length="126" mass="12850">MFKRTFAAAVVTGAALITGFATAGTATADPQHLATEPGHGHSMTILGNLCVAPWQWNGPIEALTAGHTAGYVACNGNTVGTDGGGHHLSILDNACVAPWQWNGPIEALTVGHTADYVACNDNVVNG</sequence>
<accession>A0A1H0VQ39</accession>
<organism evidence="2 3">
    <name type="scientific">Actinokineospora alba</name>
    <dbReference type="NCBI Taxonomy" id="504798"/>
    <lineage>
        <taxon>Bacteria</taxon>
        <taxon>Bacillati</taxon>
        <taxon>Actinomycetota</taxon>
        <taxon>Actinomycetes</taxon>
        <taxon>Pseudonocardiales</taxon>
        <taxon>Pseudonocardiaceae</taxon>
        <taxon>Actinokineospora</taxon>
    </lineage>
</organism>
<keyword evidence="3" id="KW-1185">Reference proteome</keyword>